<proteinExistence type="predicted"/>
<organism evidence="2 3">
    <name type="scientific">Pseudochelatococcus lubricantis</name>
    <dbReference type="NCBI Taxonomy" id="1538102"/>
    <lineage>
        <taxon>Bacteria</taxon>
        <taxon>Pseudomonadati</taxon>
        <taxon>Pseudomonadota</taxon>
        <taxon>Alphaproteobacteria</taxon>
        <taxon>Hyphomicrobiales</taxon>
        <taxon>Chelatococcaceae</taxon>
        <taxon>Pseudochelatococcus</taxon>
    </lineage>
</organism>
<feature type="transmembrane region" description="Helical" evidence="1">
    <location>
        <begin position="192"/>
        <end position="210"/>
    </location>
</feature>
<evidence type="ECO:0000313" key="3">
    <source>
        <dbReference type="Proteomes" id="UP001429580"/>
    </source>
</evidence>
<keyword evidence="3" id="KW-1185">Reference proteome</keyword>
<dbReference type="Proteomes" id="UP001429580">
    <property type="component" value="Unassembled WGS sequence"/>
</dbReference>
<feature type="transmembrane region" description="Helical" evidence="1">
    <location>
        <begin position="216"/>
        <end position="237"/>
    </location>
</feature>
<gene>
    <name evidence="2" type="ORF">FHS82_003777</name>
</gene>
<sequence>MEFVYGLSFLLLFSLSAYGGLALRRHLNEGHFSKDNMDAVRLVTGLIVSFAALILSLHLSTSKAAFDAANRNRAAYATQLASLDECLRNFSPQMDATRLQLRQYTAAVIVSTWPDEEGPGIETGLDPQHMMLRGEDATLTKLMTHIGLAIDSFVPTDGAAQNIVARCRAEYGTVLAGRWSVIDDTYAPSGRLFTVVISFWLALVFLSFGLQVQQRALSLTVLAIGVLCVSTAMFVIIDLHFPYRGVFGISSMPMRDALADMLRQ</sequence>
<keyword evidence="1" id="KW-1133">Transmembrane helix</keyword>
<dbReference type="InterPro" id="IPR025333">
    <property type="entry name" value="DUF4239"/>
</dbReference>
<dbReference type="RefSeq" id="WP_166955781.1">
    <property type="nucleotide sequence ID" value="NZ_JAASQI010000011.1"/>
</dbReference>
<evidence type="ECO:0000256" key="1">
    <source>
        <dbReference type="SAM" id="Phobius"/>
    </source>
</evidence>
<accession>A0ABX0V9R1</accession>
<keyword evidence="1" id="KW-0812">Transmembrane</keyword>
<dbReference type="Pfam" id="PF14023">
    <property type="entry name" value="Bestrophin-like"/>
    <property type="match status" value="1"/>
</dbReference>
<dbReference type="EMBL" id="JAASQI010000011">
    <property type="protein sequence ID" value="NIJ59916.1"/>
    <property type="molecule type" value="Genomic_DNA"/>
</dbReference>
<comment type="caution">
    <text evidence="2">The sequence shown here is derived from an EMBL/GenBank/DDBJ whole genome shotgun (WGS) entry which is preliminary data.</text>
</comment>
<name>A0ABX0V9R1_9HYPH</name>
<evidence type="ECO:0000313" key="2">
    <source>
        <dbReference type="EMBL" id="NIJ59916.1"/>
    </source>
</evidence>
<reference evidence="2 3" key="1">
    <citation type="submission" date="2020-03" db="EMBL/GenBank/DDBJ databases">
        <title>Genomic Encyclopedia of Type Strains, Phase IV (KMG-IV): sequencing the most valuable type-strain genomes for metagenomic binning, comparative biology and taxonomic classification.</title>
        <authorList>
            <person name="Goeker M."/>
        </authorList>
    </citation>
    <scope>NUCLEOTIDE SEQUENCE [LARGE SCALE GENOMIC DNA]</scope>
    <source>
        <strain evidence="2 3">DSM 103870</strain>
    </source>
</reference>
<keyword evidence="1" id="KW-0472">Membrane</keyword>
<protein>
    <recommendedName>
        <fullName evidence="4">DUF4239 domain-containing protein</fullName>
    </recommendedName>
</protein>
<evidence type="ECO:0008006" key="4">
    <source>
        <dbReference type="Google" id="ProtNLM"/>
    </source>
</evidence>
<feature type="transmembrane region" description="Helical" evidence="1">
    <location>
        <begin position="43"/>
        <end position="61"/>
    </location>
</feature>